<dbReference type="Pfam" id="PF02566">
    <property type="entry name" value="OsmC"/>
    <property type="match status" value="1"/>
</dbReference>
<gene>
    <name evidence="2" type="ORF">C1SCF055_LOCUS39198</name>
</gene>
<dbReference type="AlphaFoldDB" id="A0A9P1DPM1"/>
<evidence type="ECO:0000256" key="1">
    <source>
        <dbReference type="SAM" id="MobiDB-lite"/>
    </source>
</evidence>
<dbReference type="OrthoDB" id="434184at2759"/>
<proteinExistence type="predicted"/>
<feature type="region of interest" description="Disordered" evidence="1">
    <location>
        <begin position="118"/>
        <end position="141"/>
    </location>
</feature>
<dbReference type="InterPro" id="IPR003718">
    <property type="entry name" value="OsmC/Ohr_fam"/>
</dbReference>
<comment type="caution">
    <text evidence="2">The sequence shown here is derived from an EMBL/GenBank/DDBJ whole genome shotgun (WGS) entry which is preliminary data.</text>
</comment>
<evidence type="ECO:0000313" key="3">
    <source>
        <dbReference type="EMBL" id="CAL4801599.1"/>
    </source>
</evidence>
<dbReference type="Proteomes" id="UP001152797">
    <property type="component" value="Unassembled WGS sequence"/>
</dbReference>
<name>A0A9P1DPM1_9DINO</name>
<dbReference type="EMBL" id="CAMXCT030006268">
    <property type="protein sequence ID" value="CAL4801599.1"/>
    <property type="molecule type" value="Genomic_DNA"/>
</dbReference>
<evidence type="ECO:0000313" key="2">
    <source>
        <dbReference type="EMBL" id="CAI4014287.1"/>
    </source>
</evidence>
<organism evidence="2">
    <name type="scientific">Cladocopium goreaui</name>
    <dbReference type="NCBI Taxonomy" id="2562237"/>
    <lineage>
        <taxon>Eukaryota</taxon>
        <taxon>Sar</taxon>
        <taxon>Alveolata</taxon>
        <taxon>Dinophyceae</taxon>
        <taxon>Suessiales</taxon>
        <taxon>Symbiodiniaceae</taxon>
        <taxon>Cladocopium</taxon>
    </lineage>
</organism>
<dbReference type="InterPro" id="IPR015946">
    <property type="entry name" value="KH_dom-like_a/b"/>
</dbReference>
<reference evidence="3 4" key="2">
    <citation type="submission" date="2024-05" db="EMBL/GenBank/DDBJ databases">
        <authorList>
            <person name="Chen Y."/>
            <person name="Shah S."/>
            <person name="Dougan E. K."/>
            <person name="Thang M."/>
            <person name="Chan C."/>
        </authorList>
    </citation>
    <scope>NUCLEOTIDE SEQUENCE [LARGE SCALE GENOMIC DNA]</scope>
</reference>
<dbReference type="InterPro" id="IPR036102">
    <property type="entry name" value="OsmC/Ohrsf"/>
</dbReference>
<keyword evidence="4" id="KW-1185">Reference proteome</keyword>
<protein>
    <submittedName>
        <fullName evidence="3">OsmC-like protein</fullName>
    </submittedName>
</protein>
<evidence type="ECO:0000313" key="4">
    <source>
        <dbReference type="Proteomes" id="UP001152797"/>
    </source>
</evidence>
<dbReference type="EMBL" id="CAMXCT020006268">
    <property type="protein sequence ID" value="CAL1167662.1"/>
    <property type="molecule type" value="Genomic_DNA"/>
</dbReference>
<sequence length="141" mass="15268">MNCWSQHQGYELTAGGSGCKTATVTDDGYRIESDTPKSAGGSGTAPQPVQLLLGALVGCEQATATFVAAKMRLPPIRRIEFHVLAERDEWGSLAPPIHVAPPELSRLQRREESFWGSGQVVRKRSKKMQKTTGHPGVNSVL</sequence>
<dbReference type="EMBL" id="CAMXCT010006268">
    <property type="protein sequence ID" value="CAI4014287.1"/>
    <property type="molecule type" value="Genomic_DNA"/>
</dbReference>
<dbReference type="Gene3D" id="3.30.300.20">
    <property type="match status" value="1"/>
</dbReference>
<accession>A0A9P1DPM1</accession>
<dbReference type="SUPFAM" id="SSF82784">
    <property type="entry name" value="OsmC-like"/>
    <property type="match status" value="1"/>
</dbReference>
<reference evidence="2" key="1">
    <citation type="submission" date="2022-10" db="EMBL/GenBank/DDBJ databases">
        <authorList>
            <person name="Chen Y."/>
            <person name="Dougan E. K."/>
            <person name="Chan C."/>
            <person name="Rhodes N."/>
            <person name="Thang M."/>
        </authorList>
    </citation>
    <scope>NUCLEOTIDE SEQUENCE</scope>
</reference>